<gene>
    <name evidence="1" type="ORF">LCGC14_2811650</name>
</gene>
<proteinExistence type="predicted"/>
<sequence length="74" mass="8066">MIRWGSVSGAISYELYRSKDNSPYILITTIASISYTDQGLLDGVYVYKAKAISDSGVSDFSNTKTVTVQIPVIP</sequence>
<dbReference type="InterPro" id="IPR036116">
    <property type="entry name" value="FN3_sf"/>
</dbReference>
<feature type="non-terminal residue" evidence="1">
    <location>
        <position position="74"/>
    </location>
</feature>
<dbReference type="EMBL" id="LAZR01053044">
    <property type="protein sequence ID" value="KKK81614.1"/>
    <property type="molecule type" value="Genomic_DNA"/>
</dbReference>
<name>A0A0F9AT36_9ZZZZ</name>
<evidence type="ECO:0000313" key="1">
    <source>
        <dbReference type="EMBL" id="KKK81614.1"/>
    </source>
</evidence>
<comment type="caution">
    <text evidence="1">The sequence shown here is derived from an EMBL/GenBank/DDBJ whole genome shotgun (WGS) entry which is preliminary data.</text>
</comment>
<protein>
    <recommendedName>
        <fullName evidence="2">Fibronectin type-III domain-containing protein</fullName>
    </recommendedName>
</protein>
<evidence type="ECO:0008006" key="2">
    <source>
        <dbReference type="Google" id="ProtNLM"/>
    </source>
</evidence>
<dbReference type="SUPFAM" id="SSF49265">
    <property type="entry name" value="Fibronectin type III"/>
    <property type="match status" value="1"/>
</dbReference>
<reference evidence="1" key="1">
    <citation type="journal article" date="2015" name="Nature">
        <title>Complex archaea that bridge the gap between prokaryotes and eukaryotes.</title>
        <authorList>
            <person name="Spang A."/>
            <person name="Saw J.H."/>
            <person name="Jorgensen S.L."/>
            <person name="Zaremba-Niedzwiedzka K."/>
            <person name="Martijn J."/>
            <person name="Lind A.E."/>
            <person name="van Eijk R."/>
            <person name="Schleper C."/>
            <person name="Guy L."/>
            <person name="Ettema T.J."/>
        </authorList>
    </citation>
    <scope>NUCLEOTIDE SEQUENCE</scope>
</reference>
<dbReference type="InterPro" id="IPR013783">
    <property type="entry name" value="Ig-like_fold"/>
</dbReference>
<organism evidence="1">
    <name type="scientific">marine sediment metagenome</name>
    <dbReference type="NCBI Taxonomy" id="412755"/>
    <lineage>
        <taxon>unclassified sequences</taxon>
        <taxon>metagenomes</taxon>
        <taxon>ecological metagenomes</taxon>
    </lineage>
</organism>
<dbReference type="AlphaFoldDB" id="A0A0F9AT36"/>
<accession>A0A0F9AT36</accession>
<dbReference type="Gene3D" id="2.60.40.10">
    <property type="entry name" value="Immunoglobulins"/>
    <property type="match status" value="1"/>
</dbReference>